<dbReference type="Proteomes" id="UP000229681">
    <property type="component" value="Unassembled WGS sequence"/>
</dbReference>
<reference evidence="2 3" key="1">
    <citation type="submission" date="2017-11" db="EMBL/GenBank/DDBJ databases">
        <title>Evolution of Phototrophy in the Chloroflexi Phylum Driven by Horizontal Gene Transfer.</title>
        <authorList>
            <person name="Ward L.M."/>
            <person name="Hemp J."/>
            <person name="Shih P.M."/>
            <person name="Mcglynn S.E."/>
            <person name="Fischer W."/>
        </authorList>
    </citation>
    <scope>NUCLEOTIDE SEQUENCE [LARGE SCALE GENOMIC DNA]</scope>
    <source>
        <strain evidence="2">JP3_13</strain>
    </source>
</reference>
<feature type="transmembrane region" description="Helical" evidence="1">
    <location>
        <begin position="54"/>
        <end position="73"/>
    </location>
</feature>
<feature type="non-terminal residue" evidence="2">
    <location>
        <position position="120"/>
    </location>
</feature>
<keyword evidence="1" id="KW-0812">Transmembrane</keyword>
<accession>A0A2M8P8A0</accession>
<feature type="transmembrane region" description="Helical" evidence="1">
    <location>
        <begin position="79"/>
        <end position="103"/>
    </location>
</feature>
<evidence type="ECO:0000313" key="2">
    <source>
        <dbReference type="EMBL" id="PJF33773.1"/>
    </source>
</evidence>
<evidence type="ECO:0000313" key="3">
    <source>
        <dbReference type="Proteomes" id="UP000229681"/>
    </source>
</evidence>
<keyword evidence="1" id="KW-1133">Transmembrane helix</keyword>
<evidence type="ECO:0000256" key="1">
    <source>
        <dbReference type="SAM" id="Phobius"/>
    </source>
</evidence>
<dbReference type="AlphaFoldDB" id="A0A2M8P8A0"/>
<dbReference type="EMBL" id="PGTM01000766">
    <property type="protein sequence ID" value="PJF33773.1"/>
    <property type="molecule type" value="Genomic_DNA"/>
</dbReference>
<proteinExistence type="predicted"/>
<name>A0A2M8P8A0_9CHLR</name>
<gene>
    <name evidence="2" type="ORF">CUN49_17760</name>
</gene>
<comment type="caution">
    <text evidence="2">The sequence shown here is derived from an EMBL/GenBank/DDBJ whole genome shotgun (WGS) entry which is preliminary data.</text>
</comment>
<sequence>QSDPSAPEIERLMARRALISHAIGQLDQQRIDEINDTIHHINQQNAALRTRRDTAIIALIWGGAPVVLMSYVSQMVHPFYLLLTLPALHALAGIGTAEIAHALKGRFAVLRYALILGLLG</sequence>
<feature type="non-terminal residue" evidence="2">
    <location>
        <position position="1"/>
    </location>
</feature>
<protein>
    <submittedName>
        <fullName evidence="2">Uncharacterized protein</fullName>
    </submittedName>
</protein>
<keyword evidence="1" id="KW-0472">Membrane</keyword>
<organism evidence="2 3">
    <name type="scientific">Candidatus Thermofonsia Clade 1 bacterium</name>
    <dbReference type="NCBI Taxonomy" id="2364210"/>
    <lineage>
        <taxon>Bacteria</taxon>
        <taxon>Bacillati</taxon>
        <taxon>Chloroflexota</taxon>
        <taxon>Candidatus Thermofontia</taxon>
        <taxon>Candidatus Thermofonsia Clade 1</taxon>
    </lineage>
</organism>